<evidence type="ECO:0000256" key="4">
    <source>
        <dbReference type="ARBA" id="ARBA00022692"/>
    </source>
</evidence>
<dbReference type="PANTHER" id="PTHR30576">
    <property type="entry name" value="COLANIC BIOSYNTHESIS UDP-GLUCOSE LIPID CARRIER TRANSFERASE"/>
    <property type="match status" value="1"/>
</dbReference>
<dbReference type="InterPro" id="IPR017475">
    <property type="entry name" value="EPS_sugar_tfrase"/>
</dbReference>
<comment type="subcellular location">
    <subcellularLocation>
        <location evidence="1">Membrane</location>
        <topology evidence="1">Multi-pass membrane protein</topology>
    </subcellularLocation>
</comment>
<dbReference type="GO" id="GO:0016020">
    <property type="term" value="C:membrane"/>
    <property type="evidence" value="ECO:0007669"/>
    <property type="project" value="UniProtKB-SubCell"/>
</dbReference>
<evidence type="ECO:0000256" key="1">
    <source>
        <dbReference type="ARBA" id="ARBA00004141"/>
    </source>
</evidence>
<keyword evidence="11" id="KW-1185">Reference proteome</keyword>
<feature type="transmembrane region" description="Helical" evidence="8">
    <location>
        <begin position="94"/>
        <end position="111"/>
    </location>
</feature>
<dbReference type="EMBL" id="CP021121">
    <property type="protein sequence ID" value="ARQ71112.1"/>
    <property type="molecule type" value="Genomic_DNA"/>
</dbReference>
<dbReference type="AlphaFoldDB" id="A0A1W7D289"/>
<protein>
    <submittedName>
        <fullName evidence="10">Glycosyl transferase</fullName>
    </submittedName>
</protein>
<evidence type="ECO:0000256" key="3">
    <source>
        <dbReference type="ARBA" id="ARBA00022679"/>
    </source>
</evidence>
<accession>A0A1W7D289</accession>
<sequence length="533" mass="56641">MARTHGEGGAPSLSRCTFTPSPPCCRIRLGGSVRHSQGPSPYGTARRPPVAGRRPRARRDTASWYPPVAVGGDLLGVFVPVLAVHSALAEPRPLAAATVAALCWLAVRAGHRRYLIRALGENRGLLATLHDWLILLGVLACLRAVTGEDSPVVSALLALLPGLFVTAAVSARIHRHLTGRRHQARSLRRVLVVGEAAPVDIVTAQLAARTDHAYVVVGAVLAGPGEPACGIPQLGRLTSGPDLSPAVPDPIPDGLDGSTVLAAARRKDADLVLVVPGTLLTGARLRRLTWAVHDAGLAFAVSSGLTDVALRRLSVTTAAGLNLLHIAPPLRHGAQPAVKSVIDRVGSALALLVLAPLLALLAVSVRLDSPGPVLYRQTRIGHRGVPFTLWKFRTMVPDAELRRPALESANEHVAGPLFKIRGDPRVTRLGRVLRRTSLDELPQLFNVVRGQMSLVGPRPPLPDEVARYGAVELRRLGVKPGLTGPWQIGGRSDLSWDEGLALDLFYADNWSVTGDLDVLARTLRAVLDGRGAY</sequence>
<feature type="region of interest" description="Disordered" evidence="7">
    <location>
        <begin position="30"/>
        <end position="58"/>
    </location>
</feature>
<evidence type="ECO:0000259" key="9">
    <source>
        <dbReference type="Pfam" id="PF02397"/>
    </source>
</evidence>
<dbReference type="InterPro" id="IPR003362">
    <property type="entry name" value="Bact_transf"/>
</dbReference>
<dbReference type="OrthoDB" id="9808602at2"/>
<dbReference type="NCBIfam" id="TIGR03025">
    <property type="entry name" value="EPS_sugtrans"/>
    <property type="match status" value="1"/>
</dbReference>
<organism evidence="10 11">
    <name type="scientific">Streptomyces marincola</name>
    <dbReference type="NCBI Taxonomy" id="2878388"/>
    <lineage>
        <taxon>Bacteria</taxon>
        <taxon>Bacillati</taxon>
        <taxon>Actinomycetota</taxon>
        <taxon>Actinomycetes</taxon>
        <taxon>Kitasatosporales</taxon>
        <taxon>Streptomycetaceae</taxon>
        <taxon>Streptomyces</taxon>
    </lineage>
</organism>
<dbReference type="GO" id="GO:0016780">
    <property type="term" value="F:phosphotransferase activity, for other substituted phosphate groups"/>
    <property type="evidence" value="ECO:0007669"/>
    <property type="project" value="TreeGrafter"/>
</dbReference>
<keyword evidence="3 10" id="KW-0808">Transferase</keyword>
<proteinExistence type="inferred from homology"/>
<keyword evidence="6 8" id="KW-0472">Membrane</keyword>
<evidence type="ECO:0000256" key="5">
    <source>
        <dbReference type="ARBA" id="ARBA00022989"/>
    </source>
</evidence>
<name>A0A1W7D289_9ACTN</name>
<feature type="transmembrane region" description="Helical" evidence="8">
    <location>
        <begin position="348"/>
        <end position="367"/>
    </location>
</feature>
<evidence type="ECO:0000313" key="10">
    <source>
        <dbReference type="EMBL" id="ARQ71112.1"/>
    </source>
</evidence>
<dbReference type="Proteomes" id="UP000194218">
    <property type="component" value="Chromosome"/>
</dbReference>
<keyword evidence="5 8" id="KW-1133">Transmembrane helix</keyword>
<evidence type="ECO:0000256" key="6">
    <source>
        <dbReference type="ARBA" id="ARBA00023136"/>
    </source>
</evidence>
<feature type="transmembrane region" description="Helical" evidence="8">
    <location>
        <begin position="152"/>
        <end position="171"/>
    </location>
</feature>
<reference evidence="10 11" key="1">
    <citation type="submission" date="2017-05" db="EMBL/GenBank/DDBJ databases">
        <title>Complete genome sequence of Streptomyces sp. SCSIO 03032 revealed the diverse biosynthetic pathways for its bioactive secondary metabolites.</title>
        <authorList>
            <person name="Ma L."/>
            <person name="Zhu Y."/>
            <person name="Zhang W."/>
            <person name="Zhang G."/>
            <person name="Tian X."/>
            <person name="Zhang S."/>
            <person name="Zhang C."/>
        </authorList>
    </citation>
    <scope>NUCLEOTIDE SEQUENCE [LARGE SCALE GENOMIC DNA]</scope>
    <source>
        <strain evidence="10 11">SCSIO 03032</strain>
    </source>
</reference>
<feature type="transmembrane region" description="Helical" evidence="8">
    <location>
        <begin position="64"/>
        <end position="88"/>
    </location>
</feature>
<evidence type="ECO:0000256" key="7">
    <source>
        <dbReference type="SAM" id="MobiDB-lite"/>
    </source>
</evidence>
<evidence type="ECO:0000256" key="8">
    <source>
        <dbReference type="SAM" id="Phobius"/>
    </source>
</evidence>
<gene>
    <name evidence="10" type="ORF">CAG99_21850</name>
</gene>
<dbReference type="Pfam" id="PF02397">
    <property type="entry name" value="Bac_transf"/>
    <property type="match status" value="1"/>
</dbReference>
<dbReference type="PANTHER" id="PTHR30576:SF10">
    <property type="entry name" value="SLL5057 PROTEIN"/>
    <property type="match status" value="1"/>
</dbReference>
<comment type="similarity">
    <text evidence="2">Belongs to the bacterial sugar transferase family.</text>
</comment>
<keyword evidence="4 8" id="KW-0812">Transmembrane</keyword>
<feature type="domain" description="Bacterial sugar transferase" evidence="9">
    <location>
        <begin position="339"/>
        <end position="527"/>
    </location>
</feature>
<evidence type="ECO:0000256" key="2">
    <source>
        <dbReference type="ARBA" id="ARBA00006464"/>
    </source>
</evidence>
<feature type="transmembrane region" description="Helical" evidence="8">
    <location>
        <begin position="123"/>
        <end position="146"/>
    </location>
</feature>
<dbReference type="KEGG" id="smao:CAG99_21850"/>
<evidence type="ECO:0000313" key="11">
    <source>
        <dbReference type="Proteomes" id="UP000194218"/>
    </source>
</evidence>